<feature type="transmembrane region" description="Helical" evidence="1">
    <location>
        <begin position="7"/>
        <end position="25"/>
    </location>
</feature>
<name>A0A432NG27_9HYPH</name>
<keyword evidence="1" id="KW-0472">Membrane</keyword>
<evidence type="ECO:0000313" key="2">
    <source>
        <dbReference type="EMBL" id="RUL98559.1"/>
    </source>
</evidence>
<keyword evidence="1" id="KW-1133">Transmembrane helix</keyword>
<dbReference type="RefSeq" id="WP_127431181.1">
    <property type="nucleotide sequence ID" value="NZ_BMFI01000012.1"/>
</dbReference>
<comment type="caution">
    <text evidence="2">The sequence shown here is derived from an EMBL/GenBank/DDBJ whole genome shotgun (WGS) entry which is preliminary data.</text>
</comment>
<dbReference type="Proteomes" id="UP000273611">
    <property type="component" value="Unassembled WGS sequence"/>
</dbReference>
<feature type="transmembrane region" description="Helical" evidence="1">
    <location>
        <begin position="31"/>
        <end position="54"/>
    </location>
</feature>
<sequence length="60" mass="6199">MKAALHFLLDFLSIAGLGLLAILVASSTGAAFVAFGPLAGSVAAFFWIAVGVSFERSERL</sequence>
<dbReference type="EMBL" id="RIBW01000013">
    <property type="protein sequence ID" value="RUL98559.1"/>
    <property type="molecule type" value="Genomic_DNA"/>
</dbReference>
<evidence type="ECO:0000256" key="1">
    <source>
        <dbReference type="SAM" id="Phobius"/>
    </source>
</evidence>
<keyword evidence="1" id="KW-0812">Transmembrane</keyword>
<dbReference type="AlphaFoldDB" id="A0A432NG27"/>
<reference evidence="2 3" key="1">
    <citation type="journal article" date="2015" name="Int. J. Syst. Evol. Microbiol.">
        <title>Rhizobium anhuiense sp. nov., isolated from effective nodules of Vicia faba and Pisum sativum.</title>
        <authorList>
            <person name="Zhang Y.J."/>
            <person name="Zheng W.T."/>
            <person name="Everall I."/>
            <person name="Young J.P."/>
            <person name="Zhang X.X."/>
            <person name="Tian C.F."/>
            <person name="Sui X.H."/>
            <person name="Wang E.T."/>
            <person name="Chen W.X."/>
        </authorList>
    </citation>
    <scope>NUCLEOTIDE SEQUENCE [LARGE SCALE GENOMIC DNA]</scope>
    <source>
        <strain evidence="2 3">CCBAU 23252</strain>
    </source>
</reference>
<evidence type="ECO:0000313" key="3">
    <source>
        <dbReference type="Proteomes" id="UP000273611"/>
    </source>
</evidence>
<proteinExistence type="predicted"/>
<organism evidence="2 3">
    <name type="scientific">Rhizobium anhuiense</name>
    <dbReference type="NCBI Taxonomy" id="1184720"/>
    <lineage>
        <taxon>Bacteria</taxon>
        <taxon>Pseudomonadati</taxon>
        <taxon>Pseudomonadota</taxon>
        <taxon>Alphaproteobacteria</taxon>
        <taxon>Hyphomicrobiales</taxon>
        <taxon>Rhizobiaceae</taxon>
        <taxon>Rhizobium/Agrobacterium group</taxon>
        <taxon>Rhizobium</taxon>
    </lineage>
</organism>
<protein>
    <submittedName>
        <fullName evidence="2">Uncharacterized protein</fullName>
    </submittedName>
</protein>
<gene>
    <name evidence="2" type="ORF">EEQ99_24100</name>
</gene>
<accession>A0A432NG27</accession>